<evidence type="ECO:0000313" key="3">
    <source>
        <dbReference type="Proteomes" id="UP000598467"/>
    </source>
</evidence>
<reference evidence="2" key="1">
    <citation type="submission" date="2020-05" db="EMBL/GenBank/DDBJ databases">
        <title>Identification of trans-AT polyketide cluster in two marine bacteria, producers of a novel glutaramide-containing polyketide sesbanimide D and analogs.</title>
        <authorList>
            <person name="Kacar D."/>
            <person name="Rodriguez P."/>
            <person name="Canedo L."/>
            <person name="Gonzalez E."/>
            <person name="Galan B."/>
            <person name="De La Calle F."/>
            <person name="Garcia J.L."/>
        </authorList>
    </citation>
    <scope>NUCLEOTIDE SEQUENCE</scope>
    <source>
        <strain evidence="2">PHM038</strain>
    </source>
</reference>
<gene>
    <name evidence="2" type="ORF">HK439_09565</name>
</gene>
<dbReference type="Pfam" id="PF08241">
    <property type="entry name" value="Methyltransf_11"/>
    <property type="match status" value="1"/>
</dbReference>
<keyword evidence="2" id="KW-0808">Transferase</keyword>
<name>A0A926NYM9_9HYPH</name>
<dbReference type="Gene3D" id="3.40.50.150">
    <property type="entry name" value="Vaccinia Virus protein VP39"/>
    <property type="match status" value="1"/>
</dbReference>
<dbReference type="GO" id="GO:0032259">
    <property type="term" value="P:methylation"/>
    <property type="evidence" value="ECO:0007669"/>
    <property type="project" value="UniProtKB-KW"/>
</dbReference>
<feature type="domain" description="Methyltransferase type 11" evidence="1">
    <location>
        <begin position="86"/>
        <end position="129"/>
    </location>
</feature>
<sequence>MYLDVADLRTFYDLPIGRLLRVLIGGQIRTFWPDLTGQSLLGVGYAGPFMRPYLPSAERCIAAMPAQQGAVPWPREADNAAALVEDDRLPFSDAAFDRAIVVHALDHCANPGELLRETWRVLAPGGRMIAVVPNRRGLWSQSELSPFGYGRPYSRSQLKALLRGSQFEVMRDTEALFMPPTRARFVLRSARTWEGIGKRFWPAFSGLLIMEAEKQVFRGVPADGKRSPLRVLKPVFIPDGAPAGMKPIRRTHGNPEFLKKT</sequence>
<evidence type="ECO:0000313" key="2">
    <source>
        <dbReference type="EMBL" id="MBD1546510.1"/>
    </source>
</evidence>
<evidence type="ECO:0000259" key="1">
    <source>
        <dbReference type="Pfam" id="PF08241"/>
    </source>
</evidence>
<dbReference type="AlphaFoldDB" id="A0A926NYM9"/>
<organism evidence="2 3">
    <name type="scientific">Roseibium aggregatum</name>
    <dbReference type="NCBI Taxonomy" id="187304"/>
    <lineage>
        <taxon>Bacteria</taxon>
        <taxon>Pseudomonadati</taxon>
        <taxon>Pseudomonadota</taxon>
        <taxon>Alphaproteobacteria</taxon>
        <taxon>Hyphomicrobiales</taxon>
        <taxon>Stappiaceae</taxon>
        <taxon>Roseibium</taxon>
    </lineage>
</organism>
<dbReference type="RefSeq" id="WP_190291178.1">
    <property type="nucleotide sequence ID" value="NZ_JABFCZ010000009.1"/>
</dbReference>
<dbReference type="CDD" id="cd02440">
    <property type="entry name" value="AdoMet_MTases"/>
    <property type="match status" value="1"/>
</dbReference>
<proteinExistence type="predicted"/>
<dbReference type="InterPro" id="IPR013216">
    <property type="entry name" value="Methyltransf_11"/>
</dbReference>
<comment type="caution">
    <text evidence="2">The sequence shown here is derived from an EMBL/GenBank/DDBJ whole genome shotgun (WGS) entry which is preliminary data.</text>
</comment>
<dbReference type="GO" id="GO:0008757">
    <property type="term" value="F:S-adenosylmethionine-dependent methyltransferase activity"/>
    <property type="evidence" value="ECO:0007669"/>
    <property type="project" value="InterPro"/>
</dbReference>
<dbReference type="Proteomes" id="UP000598467">
    <property type="component" value="Unassembled WGS sequence"/>
</dbReference>
<accession>A0A926NYM9</accession>
<protein>
    <submittedName>
        <fullName evidence="2">Methyltransferase domain-containing protein</fullName>
    </submittedName>
</protein>
<dbReference type="SUPFAM" id="SSF53335">
    <property type="entry name" value="S-adenosyl-L-methionine-dependent methyltransferases"/>
    <property type="match status" value="1"/>
</dbReference>
<dbReference type="InterPro" id="IPR029063">
    <property type="entry name" value="SAM-dependent_MTases_sf"/>
</dbReference>
<dbReference type="EMBL" id="JABFCZ010000009">
    <property type="protein sequence ID" value="MBD1546510.1"/>
    <property type="molecule type" value="Genomic_DNA"/>
</dbReference>
<keyword evidence="2" id="KW-0489">Methyltransferase</keyword>